<dbReference type="EMBL" id="BAAATZ010000009">
    <property type="protein sequence ID" value="GAA2725519.1"/>
    <property type="molecule type" value="Genomic_DNA"/>
</dbReference>
<feature type="domain" description="Dienelactone hydrolase" evidence="1">
    <location>
        <begin position="6"/>
        <end position="225"/>
    </location>
</feature>
<dbReference type="InterPro" id="IPR029058">
    <property type="entry name" value="AB_hydrolase_fold"/>
</dbReference>
<dbReference type="Gene3D" id="3.40.50.1820">
    <property type="entry name" value="alpha/beta hydrolase"/>
    <property type="match status" value="1"/>
</dbReference>
<comment type="caution">
    <text evidence="2">The sequence shown here is derived from an EMBL/GenBank/DDBJ whole genome shotgun (WGS) entry which is preliminary data.</text>
</comment>
<dbReference type="PANTHER" id="PTHR46623">
    <property type="entry name" value="CARBOXYMETHYLENEBUTENOLIDASE-RELATED"/>
    <property type="match status" value="1"/>
</dbReference>
<evidence type="ECO:0000313" key="3">
    <source>
        <dbReference type="Proteomes" id="UP001501842"/>
    </source>
</evidence>
<organism evidence="2 3">
    <name type="scientific">Actinocorallia aurantiaca</name>
    <dbReference type="NCBI Taxonomy" id="46204"/>
    <lineage>
        <taxon>Bacteria</taxon>
        <taxon>Bacillati</taxon>
        <taxon>Actinomycetota</taxon>
        <taxon>Actinomycetes</taxon>
        <taxon>Streptosporangiales</taxon>
        <taxon>Thermomonosporaceae</taxon>
        <taxon>Actinocorallia</taxon>
    </lineage>
</organism>
<dbReference type="Pfam" id="PF01738">
    <property type="entry name" value="DLH"/>
    <property type="match status" value="1"/>
</dbReference>
<protein>
    <submittedName>
        <fullName evidence="2">Dienelactone hydrolase family protein</fullName>
    </submittedName>
</protein>
<sequence>MHEGHVSVPSGEGPFPGVVVLQDAFGLSAEMRRVCDHLASQGYLAYIPSLYQRGDPRCVQQVFRGLLHDDGPVYERIKQARDTLAARPDCTGRVGVVGFCMGGRFALVAGGRGMFDAASVNYGLIQTGKGGKKKVADLLTDPCPVVASFGGKDKLIPARDIEEYREALEGKAVPVDLKVYPEASHSFFQSYGGLRGFYMKVSGMTHDPEVSADAWGRIFAFFEEHLAAEAR</sequence>
<gene>
    <name evidence="2" type="ORF">GCM10010439_25630</name>
</gene>
<dbReference type="Proteomes" id="UP001501842">
    <property type="component" value="Unassembled WGS sequence"/>
</dbReference>
<evidence type="ECO:0000313" key="2">
    <source>
        <dbReference type="EMBL" id="GAA2725519.1"/>
    </source>
</evidence>
<proteinExistence type="predicted"/>
<dbReference type="PANTHER" id="PTHR46623:SF6">
    <property type="entry name" value="ALPHA_BETA-HYDROLASES SUPERFAMILY PROTEIN"/>
    <property type="match status" value="1"/>
</dbReference>
<evidence type="ECO:0000259" key="1">
    <source>
        <dbReference type="Pfam" id="PF01738"/>
    </source>
</evidence>
<accession>A0ABN3U828</accession>
<dbReference type="SUPFAM" id="SSF53474">
    <property type="entry name" value="alpha/beta-Hydrolases"/>
    <property type="match status" value="1"/>
</dbReference>
<dbReference type="InterPro" id="IPR051049">
    <property type="entry name" value="Dienelactone_hydrolase-like"/>
</dbReference>
<keyword evidence="2" id="KW-0378">Hydrolase</keyword>
<keyword evidence="3" id="KW-1185">Reference proteome</keyword>
<dbReference type="RefSeq" id="WP_344450550.1">
    <property type="nucleotide sequence ID" value="NZ_BAAATZ010000009.1"/>
</dbReference>
<reference evidence="2 3" key="1">
    <citation type="journal article" date="2019" name="Int. J. Syst. Evol. Microbiol.">
        <title>The Global Catalogue of Microorganisms (GCM) 10K type strain sequencing project: providing services to taxonomists for standard genome sequencing and annotation.</title>
        <authorList>
            <consortium name="The Broad Institute Genomics Platform"/>
            <consortium name="The Broad Institute Genome Sequencing Center for Infectious Disease"/>
            <person name="Wu L."/>
            <person name="Ma J."/>
        </authorList>
    </citation>
    <scope>NUCLEOTIDE SEQUENCE [LARGE SCALE GENOMIC DNA]</scope>
    <source>
        <strain evidence="2 3">JCM 8201</strain>
    </source>
</reference>
<name>A0ABN3U828_9ACTN</name>
<dbReference type="GO" id="GO:0016787">
    <property type="term" value="F:hydrolase activity"/>
    <property type="evidence" value="ECO:0007669"/>
    <property type="project" value="UniProtKB-KW"/>
</dbReference>
<dbReference type="InterPro" id="IPR002925">
    <property type="entry name" value="Dienelactn_hydro"/>
</dbReference>